<dbReference type="PANTHER" id="PTHR35530">
    <property type="entry name" value="TAUTOMERASE-RELATED"/>
    <property type="match status" value="1"/>
</dbReference>
<feature type="compositionally biased region" description="Basic and acidic residues" evidence="3">
    <location>
        <begin position="81"/>
        <end position="91"/>
    </location>
</feature>
<accession>A0AB39QXA4</accession>
<reference evidence="5" key="1">
    <citation type="submission" date="2024-07" db="EMBL/GenBank/DDBJ databases">
        <authorList>
            <person name="Yu S.T."/>
        </authorList>
    </citation>
    <scope>NUCLEOTIDE SEQUENCE</scope>
    <source>
        <strain evidence="5">R39</strain>
    </source>
</reference>
<proteinExistence type="inferred from homology"/>
<dbReference type="AlphaFoldDB" id="A0AB39QXA4"/>
<comment type="similarity">
    <text evidence="1">Belongs to the 4-oxalocrotonate tautomerase family.</text>
</comment>
<evidence type="ECO:0000313" key="5">
    <source>
        <dbReference type="EMBL" id="XDQ47274.1"/>
    </source>
</evidence>
<keyword evidence="2" id="KW-0413">Isomerase</keyword>
<dbReference type="PANTHER" id="PTHR35530:SF2">
    <property type="entry name" value="BSL4019 PROTEIN"/>
    <property type="match status" value="1"/>
</dbReference>
<evidence type="ECO:0000256" key="2">
    <source>
        <dbReference type="ARBA" id="ARBA00023235"/>
    </source>
</evidence>
<feature type="region of interest" description="Disordered" evidence="3">
    <location>
        <begin position="81"/>
        <end position="102"/>
    </location>
</feature>
<evidence type="ECO:0000256" key="1">
    <source>
        <dbReference type="ARBA" id="ARBA00006723"/>
    </source>
</evidence>
<organism evidence="5">
    <name type="scientific">Streptomyces sp. R39</name>
    <dbReference type="NCBI Taxonomy" id="3238631"/>
    <lineage>
        <taxon>Bacteria</taxon>
        <taxon>Bacillati</taxon>
        <taxon>Actinomycetota</taxon>
        <taxon>Actinomycetes</taxon>
        <taxon>Kitasatosporales</taxon>
        <taxon>Streptomycetaceae</taxon>
        <taxon>Streptomyces</taxon>
    </lineage>
</organism>
<evidence type="ECO:0000256" key="3">
    <source>
        <dbReference type="SAM" id="MobiDB-lite"/>
    </source>
</evidence>
<dbReference type="InterPro" id="IPR014347">
    <property type="entry name" value="Tautomerase/MIF_sf"/>
</dbReference>
<protein>
    <submittedName>
        <fullName evidence="5">4-oxalocrotonate tautomerase family protein</fullName>
    </submittedName>
</protein>
<feature type="domain" description="4-oxalocrotonate tautomerase-like" evidence="4">
    <location>
        <begin position="2"/>
        <end position="61"/>
    </location>
</feature>
<gene>
    <name evidence="5" type="ORF">AB5J52_36170</name>
</gene>
<dbReference type="Pfam" id="PF01361">
    <property type="entry name" value="Tautomerase"/>
    <property type="match status" value="1"/>
</dbReference>
<sequence>MPFVNVKLVEGVFSEDEKHAMAKALSDVMVQFEGSEAFREVVWVLIEELHRDGWHIGGRPFRGPASLMETLENSKAIVETVDGRPTTRPEWAEAAPVKDIGQ</sequence>
<dbReference type="InterPro" id="IPR004370">
    <property type="entry name" value="4-OT-like_dom"/>
</dbReference>
<dbReference type="EMBL" id="CP163441">
    <property type="protein sequence ID" value="XDQ47274.1"/>
    <property type="molecule type" value="Genomic_DNA"/>
</dbReference>
<name>A0AB39QXA4_9ACTN</name>
<evidence type="ECO:0000259" key="4">
    <source>
        <dbReference type="Pfam" id="PF01361"/>
    </source>
</evidence>
<dbReference type="Gene3D" id="3.30.429.10">
    <property type="entry name" value="Macrophage Migration Inhibitory Factor"/>
    <property type="match status" value="1"/>
</dbReference>
<dbReference type="GO" id="GO:0016853">
    <property type="term" value="F:isomerase activity"/>
    <property type="evidence" value="ECO:0007669"/>
    <property type="project" value="UniProtKB-KW"/>
</dbReference>
<dbReference type="RefSeq" id="WP_369226236.1">
    <property type="nucleotide sequence ID" value="NZ_CP163441.1"/>
</dbReference>
<dbReference type="SUPFAM" id="SSF55331">
    <property type="entry name" value="Tautomerase/MIF"/>
    <property type="match status" value="1"/>
</dbReference>